<keyword evidence="2" id="KW-0812">Transmembrane</keyword>
<dbReference type="AlphaFoldDB" id="A0A6V7CUB0"/>
<dbReference type="EMBL" id="LR828253">
    <property type="protein sequence ID" value="CAD0322657.1"/>
    <property type="molecule type" value="Genomic_DNA"/>
</dbReference>
<reference evidence="3" key="1">
    <citation type="submission" date="2020-07" db="EMBL/GenBank/DDBJ databases">
        <authorList>
            <person name="Pothier F. J."/>
        </authorList>
    </citation>
    <scope>NUCLEOTIDE SEQUENCE</scope>
    <source>
        <strain evidence="3">CFBP 8129</strain>
    </source>
</reference>
<name>A0A6V7CUB0_9XANT</name>
<dbReference type="RefSeq" id="WP_006450357.1">
    <property type="nucleotide sequence ID" value="NZ_CP018728.1"/>
</dbReference>
<feature type="region of interest" description="Disordered" evidence="1">
    <location>
        <begin position="86"/>
        <end position="119"/>
    </location>
</feature>
<sequence>MTDTDPILAARSVPVLMQALNDVYGWNLPVAMAAGTPLAALWAIAVSVRKDPATGVLYLATGSTTYPVATILEGIVDAQVLSGGTHPLPPAPITHRSAAPRRTTHEQATVAQGRRRGRR</sequence>
<organism evidence="3">
    <name type="scientific">Xanthomonas hortorum pv. gardneri</name>
    <dbReference type="NCBI Taxonomy" id="2754056"/>
    <lineage>
        <taxon>Bacteria</taxon>
        <taxon>Pseudomonadati</taxon>
        <taxon>Pseudomonadota</taxon>
        <taxon>Gammaproteobacteria</taxon>
        <taxon>Lysobacterales</taxon>
        <taxon>Lysobacteraceae</taxon>
        <taxon>Xanthomonas</taxon>
    </lineage>
</organism>
<evidence type="ECO:0000256" key="2">
    <source>
        <dbReference type="SAM" id="Phobius"/>
    </source>
</evidence>
<evidence type="ECO:0000313" key="3">
    <source>
        <dbReference type="EMBL" id="CAD0322666.1"/>
    </source>
</evidence>
<keyword evidence="2" id="KW-1133">Transmembrane helix</keyword>
<keyword evidence="2" id="KW-0472">Membrane</keyword>
<dbReference type="EMBL" id="LR828253">
    <property type="protein sequence ID" value="CAD0322666.1"/>
    <property type="molecule type" value="Genomic_DNA"/>
</dbReference>
<accession>A0A6V7CUB0</accession>
<evidence type="ECO:0000256" key="1">
    <source>
        <dbReference type="SAM" id="MobiDB-lite"/>
    </source>
</evidence>
<proteinExistence type="predicted"/>
<feature type="transmembrane region" description="Helical" evidence="2">
    <location>
        <begin position="26"/>
        <end position="48"/>
    </location>
</feature>
<gene>
    <name evidence="3" type="ORF">CFBP8129_17090</name>
</gene>
<protein>
    <submittedName>
        <fullName evidence="3">Uncharacterized protein</fullName>
    </submittedName>
</protein>